<accession>A0A9D1WEM2</accession>
<comment type="caution">
    <text evidence="4">The sequence shown here is derived from an EMBL/GenBank/DDBJ whole genome shotgun (WGS) entry which is preliminary data.</text>
</comment>
<name>A0A9D1WEM2_9GAMM</name>
<keyword evidence="3" id="KW-0460">Magnesium</keyword>
<dbReference type="Pfam" id="PF12710">
    <property type="entry name" value="HAD"/>
    <property type="match status" value="1"/>
</dbReference>
<dbReference type="Proteomes" id="UP000886829">
    <property type="component" value="Unassembled WGS sequence"/>
</dbReference>
<dbReference type="PANTHER" id="PTHR43344">
    <property type="entry name" value="PHOSPHOSERINE PHOSPHATASE"/>
    <property type="match status" value="1"/>
</dbReference>
<evidence type="ECO:0000313" key="4">
    <source>
        <dbReference type="EMBL" id="HIX57663.1"/>
    </source>
</evidence>
<dbReference type="PANTHER" id="PTHR43344:SF13">
    <property type="entry name" value="PHOSPHATASE RV3661-RELATED"/>
    <property type="match status" value="1"/>
</dbReference>
<dbReference type="EMBL" id="DXEV01000184">
    <property type="protein sequence ID" value="HIX57663.1"/>
    <property type="molecule type" value="Genomic_DNA"/>
</dbReference>
<sequence length="226" mass="25697">MSQEVQVFDLDSTLITGDSSRSWCQYLVEHGLVTDPKLFLAKEQEFDDQYQAGILKVEDYVGFIVSSMNHTPYSKLCQILDTYVETVVKPMMCREGLEIIERSQRNQVPCLVISASAAYLVKRAAALFGIPQENVLAVEVAVDEQNDKLLPQIVGVPSFQQGKITRLHMWLEGHQITDPEIYFYTDSINDLPLCHEAQHVFAINPSKAMQQEAARHNWPQAFWHAI</sequence>
<protein>
    <submittedName>
        <fullName evidence="4">HAD-IB family phosphatase</fullName>
    </submittedName>
</protein>
<dbReference type="GO" id="GO:0016787">
    <property type="term" value="F:hydrolase activity"/>
    <property type="evidence" value="ECO:0007669"/>
    <property type="project" value="UniProtKB-KW"/>
</dbReference>
<keyword evidence="2" id="KW-0378">Hydrolase</keyword>
<proteinExistence type="predicted"/>
<dbReference type="GO" id="GO:0046872">
    <property type="term" value="F:metal ion binding"/>
    <property type="evidence" value="ECO:0007669"/>
    <property type="project" value="UniProtKB-KW"/>
</dbReference>
<reference evidence="4" key="2">
    <citation type="submission" date="2021-04" db="EMBL/GenBank/DDBJ databases">
        <authorList>
            <person name="Gilroy R."/>
        </authorList>
    </citation>
    <scope>NUCLEOTIDE SEQUENCE</scope>
    <source>
        <strain evidence="4">USASDec5-558</strain>
    </source>
</reference>
<dbReference type="InterPro" id="IPR036412">
    <property type="entry name" value="HAD-like_sf"/>
</dbReference>
<evidence type="ECO:0000256" key="1">
    <source>
        <dbReference type="ARBA" id="ARBA00022723"/>
    </source>
</evidence>
<evidence type="ECO:0000313" key="5">
    <source>
        <dbReference type="Proteomes" id="UP000886829"/>
    </source>
</evidence>
<dbReference type="InterPro" id="IPR023214">
    <property type="entry name" value="HAD_sf"/>
</dbReference>
<evidence type="ECO:0000256" key="2">
    <source>
        <dbReference type="ARBA" id="ARBA00022801"/>
    </source>
</evidence>
<reference evidence="4" key="1">
    <citation type="journal article" date="2021" name="PeerJ">
        <title>Extensive microbial diversity within the chicken gut microbiome revealed by metagenomics and culture.</title>
        <authorList>
            <person name="Gilroy R."/>
            <person name="Ravi A."/>
            <person name="Getino M."/>
            <person name="Pursley I."/>
            <person name="Horton D.L."/>
            <person name="Alikhan N.F."/>
            <person name="Baker D."/>
            <person name="Gharbi K."/>
            <person name="Hall N."/>
            <person name="Watson M."/>
            <person name="Adriaenssens E.M."/>
            <person name="Foster-Nyarko E."/>
            <person name="Jarju S."/>
            <person name="Secka A."/>
            <person name="Antonio M."/>
            <person name="Oren A."/>
            <person name="Chaudhuri R.R."/>
            <person name="La Ragione R."/>
            <person name="Hildebrand F."/>
            <person name="Pallen M.J."/>
        </authorList>
    </citation>
    <scope>NUCLEOTIDE SEQUENCE</scope>
    <source>
        <strain evidence="4">USASDec5-558</strain>
    </source>
</reference>
<dbReference type="Gene3D" id="1.20.1440.100">
    <property type="entry name" value="SG protein - dephosphorylation function"/>
    <property type="match status" value="1"/>
</dbReference>
<dbReference type="NCBIfam" id="TIGR01488">
    <property type="entry name" value="HAD-SF-IB"/>
    <property type="match status" value="1"/>
</dbReference>
<dbReference type="AlphaFoldDB" id="A0A9D1WEM2"/>
<organism evidence="4 5">
    <name type="scientific">Candidatus Anaerobiospirillum pullistercoris</name>
    <dbReference type="NCBI Taxonomy" id="2838452"/>
    <lineage>
        <taxon>Bacteria</taxon>
        <taxon>Pseudomonadati</taxon>
        <taxon>Pseudomonadota</taxon>
        <taxon>Gammaproteobacteria</taxon>
        <taxon>Aeromonadales</taxon>
        <taxon>Succinivibrionaceae</taxon>
        <taxon>Anaerobiospirillum</taxon>
    </lineage>
</organism>
<evidence type="ECO:0000256" key="3">
    <source>
        <dbReference type="ARBA" id="ARBA00022842"/>
    </source>
</evidence>
<dbReference type="SUPFAM" id="SSF56784">
    <property type="entry name" value="HAD-like"/>
    <property type="match status" value="1"/>
</dbReference>
<dbReference type="Gene3D" id="3.40.50.1000">
    <property type="entry name" value="HAD superfamily/HAD-like"/>
    <property type="match status" value="1"/>
</dbReference>
<keyword evidence="1" id="KW-0479">Metal-binding</keyword>
<dbReference type="InterPro" id="IPR050582">
    <property type="entry name" value="HAD-like_SerB"/>
</dbReference>
<gene>
    <name evidence="4" type="ORF">H9850_09380</name>
</gene>